<dbReference type="GO" id="GO:0047617">
    <property type="term" value="F:fatty acyl-CoA hydrolase activity"/>
    <property type="evidence" value="ECO:0007669"/>
    <property type="project" value="TreeGrafter"/>
</dbReference>
<accession>F4QKQ6</accession>
<dbReference type="InterPro" id="IPR006684">
    <property type="entry name" value="YbgC/YbaW"/>
</dbReference>
<dbReference type="FunFam" id="3.10.129.10:FF:000004">
    <property type="entry name" value="Tol-pal system-associated acyl-CoA thioesterase"/>
    <property type="match status" value="1"/>
</dbReference>
<protein>
    <submittedName>
        <fullName evidence="4">Tol-pal system-associated acyl-CoA thioesterase</fullName>
        <ecNumber evidence="4">3.1.2.-</ecNumber>
    </submittedName>
</protein>
<dbReference type="Gene3D" id="3.10.129.10">
    <property type="entry name" value="Hotdog Thioesterase"/>
    <property type="match status" value="1"/>
</dbReference>
<dbReference type="OrthoDB" id="9808429at2"/>
<dbReference type="Pfam" id="PF03061">
    <property type="entry name" value="4HBT"/>
    <property type="match status" value="1"/>
</dbReference>
<evidence type="ECO:0000259" key="3">
    <source>
        <dbReference type="Pfam" id="PF03061"/>
    </source>
</evidence>
<reference evidence="5" key="1">
    <citation type="submission" date="2011-03" db="EMBL/GenBank/DDBJ databases">
        <title>Draft genome sequence of Brevundimonas diminuta.</title>
        <authorList>
            <person name="Brown P.J.B."/>
            <person name="Buechlein A."/>
            <person name="Hemmerich C."/>
            <person name="Brun Y.V."/>
        </authorList>
    </citation>
    <scope>NUCLEOTIDE SEQUENCE [LARGE SCALE GENOMIC DNA]</scope>
    <source>
        <strain evidence="5">C19</strain>
    </source>
</reference>
<dbReference type="NCBIfam" id="TIGR00051">
    <property type="entry name" value="YbgC/FadM family acyl-CoA thioesterase"/>
    <property type="match status" value="1"/>
</dbReference>
<dbReference type="EC" id="3.1.2.-" evidence="4"/>
<dbReference type="HOGENOM" id="CLU_101141_7_0_5"/>
<gene>
    <name evidence="4" type="primary">ybgC</name>
    <name evidence="4" type="ORF">ABI_17980</name>
</gene>
<name>F4QKQ6_9CAUL</name>
<evidence type="ECO:0000313" key="4">
    <source>
        <dbReference type="EMBL" id="EGF93358.1"/>
    </source>
</evidence>
<evidence type="ECO:0000256" key="1">
    <source>
        <dbReference type="ARBA" id="ARBA00005953"/>
    </source>
</evidence>
<dbReference type="STRING" id="715226.ABI_17980"/>
<dbReference type="SUPFAM" id="SSF54637">
    <property type="entry name" value="Thioesterase/thiol ester dehydrase-isomerase"/>
    <property type="match status" value="1"/>
</dbReference>
<comment type="similarity">
    <text evidence="1">Belongs to the 4-hydroxybenzoyl-CoA thioesterase family.</text>
</comment>
<feature type="domain" description="Thioesterase" evidence="3">
    <location>
        <begin position="33"/>
        <end position="118"/>
    </location>
</feature>
<dbReference type="InterPro" id="IPR050563">
    <property type="entry name" value="4-hydroxybenzoyl-CoA_TE"/>
</dbReference>
<evidence type="ECO:0000313" key="5">
    <source>
        <dbReference type="Proteomes" id="UP000006512"/>
    </source>
</evidence>
<dbReference type="RefSeq" id="WP_006272555.1">
    <property type="nucleotide sequence ID" value="NZ_GL883077.1"/>
</dbReference>
<dbReference type="InterPro" id="IPR006683">
    <property type="entry name" value="Thioestr_dom"/>
</dbReference>
<dbReference type="CDD" id="cd00586">
    <property type="entry name" value="4HBT"/>
    <property type="match status" value="1"/>
</dbReference>
<dbReference type="PANTHER" id="PTHR31793">
    <property type="entry name" value="4-HYDROXYBENZOYL-COA THIOESTERASE FAMILY MEMBER"/>
    <property type="match status" value="1"/>
</dbReference>
<dbReference type="EMBL" id="GL883077">
    <property type="protein sequence ID" value="EGF93358.1"/>
    <property type="molecule type" value="Genomic_DNA"/>
</dbReference>
<proteinExistence type="inferred from homology"/>
<dbReference type="InterPro" id="IPR029069">
    <property type="entry name" value="HotDog_dom_sf"/>
</dbReference>
<dbReference type="AlphaFoldDB" id="F4QKQ6"/>
<dbReference type="PIRSF" id="PIRSF003230">
    <property type="entry name" value="YbgC"/>
    <property type="match status" value="1"/>
</dbReference>
<evidence type="ECO:0000256" key="2">
    <source>
        <dbReference type="ARBA" id="ARBA00022801"/>
    </source>
</evidence>
<sequence length="154" mass="17646">MSDIPEQSLAGRLVGDEHHLLVRVYYEDTDFSGVVYYANYMKFFERGRSDYLRLIGVHHYELAQMDPPLAFAVTHIDITYKAPAKIDDIVLVRSRSTGVKGAQFFLHQRIERDGVLLCEAHFDAVCIGFDGRPRRLPRLLVNAINHTVTDKKPE</sequence>
<dbReference type="PANTHER" id="PTHR31793:SF37">
    <property type="entry name" value="ACYL-COA THIOESTER HYDROLASE YBGC"/>
    <property type="match status" value="1"/>
</dbReference>
<dbReference type="Proteomes" id="UP000006512">
    <property type="component" value="Unassembled WGS sequence"/>
</dbReference>
<dbReference type="eggNOG" id="COG0824">
    <property type="taxonomic scope" value="Bacteria"/>
</dbReference>
<keyword evidence="5" id="KW-1185">Reference proteome</keyword>
<keyword evidence="2 4" id="KW-0378">Hydrolase</keyword>
<organism evidence="4 5">
    <name type="scientific">Asticcacaulis biprosthecium C19</name>
    <dbReference type="NCBI Taxonomy" id="715226"/>
    <lineage>
        <taxon>Bacteria</taxon>
        <taxon>Pseudomonadati</taxon>
        <taxon>Pseudomonadota</taxon>
        <taxon>Alphaproteobacteria</taxon>
        <taxon>Caulobacterales</taxon>
        <taxon>Caulobacteraceae</taxon>
        <taxon>Asticcacaulis</taxon>
    </lineage>
</organism>